<dbReference type="InterPro" id="IPR001227">
    <property type="entry name" value="Ac_transferase_dom_sf"/>
</dbReference>
<dbReference type="InterPro" id="IPR014043">
    <property type="entry name" value="Acyl_transferase_dom"/>
</dbReference>
<dbReference type="GO" id="GO:0006633">
    <property type="term" value="P:fatty acid biosynthetic process"/>
    <property type="evidence" value="ECO:0007669"/>
    <property type="project" value="TreeGrafter"/>
</dbReference>
<keyword evidence="1 4" id="KW-0808">Transferase</keyword>
<dbReference type="SUPFAM" id="SSF52151">
    <property type="entry name" value="FabD/lysophospholipase-like"/>
    <property type="match status" value="1"/>
</dbReference>
<keyword evidence="4" id="KW-0012">Acyltransferase</keyword>
<evidence type="ECO:0000259" key="3">
    <source>
        <dbReference type="SMART" id="SM00827"/>
    </source>
</evidence>
<organism evidence="4 5">
    <name type="scientific">Streptomyces botrytidirepellens</name>
    <dbReference type="NCBI Taxonomy" id="2486417"/>
    <lineage>
        <taxon>Bacteria</taxon>
        <taxon>Bacillati</taxon>
        <taxon>Actinomycetota</taxon>
        <taxon>Actinomycetes</taxon>
        <taxon>Kitasatosporales</taxon>
        <taxon>Streptomycetaceae</taxon>
        <taxon>Streptomyces</taxon>
    </lineage>
</organism>
<dbReference type="Gene3D" id="3.40.366.10">
    <property type="entry name" value="Malonyl-Coenzyme A Acyl Carrier Protein, domain 2"/>
    <property type="match status" value="1"/>
</dbReference>
<keyword evidence="2" id="KW-0511">Multifunctional enzyme</keyword>
<dbReference type="EMBL" id="RIBZ01000340">
    <property type="protein sequence ID" value="RNG16589.1"/>
    <property type="molecule type" value="Genomic_DNA"/>
</dbReference>
<evidence type="ECO:0000256" key="1">
    <source>
        <dbReference type="ARBA" id="ARBA00022679"/>
    </source>
</evidence>
<dbReference type="AlphaFoldDB" id="A0A3M8VI78"/>
<feature type="non-terminal residue" evidence="4">
    <location>
        <position position="167"/>
    </location>
</feature>
<proteinExistence type="predicted"/>
<name>A0A3M8VI78_9ACTN</name>
<keyword evidence="5" id="KW-1185">Reference proteome</keyword>
<accession>A0A3M8VI78</accession>
<dbReference type="GO" id="GO:0004312">
    <property type="term" value="F:fatty acid synthase activity"/>
    <property type="evidence" value="ECO:0007669"/>
    <property type="project" value="TreeGrafter"/>
</dbReference>
<dbReference type="InterPro" id="IPR050091">
    <property type="entry name" value="PKS_NRPS_Biosynth_Enz"/>
</dbReference>
<evidence type="ECO:0000313" key="4">
    <source>
        <dbReference type="EMBL" id="RNG16589.1"/>
    </source>
</evidence>
<feature type="domain" description="Malonyl-CoA:ACP transacylase (MAT)" evidence="3">
    <location>
        <begin position="2"/>
        <end position="122"/>
    </location>
</feature>
<dbReference type="InterPro" id="IPR016035">
    <property type="entry name" value="Acyl_Trfase/lysoPLipase"/>
</dbReference>
<feature type="non-terminal residue" evidence="4">
    <location>
        <position position="1"/>
    </location>
</feature>
<dbReference type="Proteomes" id="UP000275401">
    <property type="component" value="Unassembled WGS sequence"/>
</dbReference>
<dbReference type="Gene3D" id="3.30.70.3290">
    <property type="match status" value="1"/>
</dbReference>
<gene>
    <name evidence="4" type="ORF">EEJ42_30880</name>
</gene>
<comment type="caution">
    <text evidence="4">The sequence shown here is derived from an EMBL/GenBank/DDBJ whole genome shotgun (WGS) entry which is preliminary data.</text>
</comment>
<protein>
    <submittedName>
        <fullName evidence="4">Acyltransferase domain-containing protein</fullName>
    </submittedName>
</protein>
<dbReference type="RefSeq" id="WP_123105173.1">
    <property type="nucleotide sequence ID" value="NZ_RIBZ01000340.1"/>
</dbReference>
<dbReference type="PANTHER" id="PTHR43775:SF51">
    <property type="entry name" value="INACTIVE PHENOLPHTHIOCEROL SYNTHESIS POLYKETIDE SYNTHASE TYPE I PKS1-RELATED"/>
    <property type="match status" value="1"/>
</dbReference>
<sequence length="167" mass="18302">PVGEIDRLAEQWRERGVRTSRLRVSHAFHSPLMEPMLGDFGGVLEELDFRAPGLRIVATADSAHPVDSAAYWVDHARRAVRFHDAVADLPAADVLVEIGPGAVLTPLLAEEHSVVASCHRTRSEVRTVLEALGHTHVHGTAPDWAAVLGTGRPVPLPTYAFQHQSYW</sequence>
<evidence type="ECO:0000256" key="2">
    <source>
        <dbReference type="ARBA" id="ARBA00023268"/>
    </source>
</evidence>
<dbReference type="Pfam" id="PF00698">
    <property type="entry name" value="Acyl_transf_1"/>
    <property type="match status" value="1"/>
</dbReference>
<dbReference type="PANTHER" id="PTHR43775">
    <property type="entry name" value="FATTY ACID SYNTHASE"/>
    <property type="match status" value="1"/>
</dbReference>
<dbReference type="SMART" id="SM00827">
    <property type="entry name" value="PKS_AT"/>
    <property type="match status" value="1"/>
</dbReference>
<reference evidence="4 5" key="1">
    <citation type="submission" date="2018-11" db="EMBL/GenBank/DDBJ databases">
        <title>The Potential of Streptomyces as Biocontrol Agents against the Tomato grey mould, Botrytis cinerea (Gray mold) Frontiers in Microbiology.</title>
        <authorList>
            <person name="Li D."/>
        </authorList>
    </citation>
    <scope>NUCLEOTIDE SEQUENCE [LARGE SCALE GENOMIC DNA]</scope>
    <source>
        <strain evidence="4 5">NEAU-LD23</strain>
    </source>
</reference>
<evidence type="ECO:0000313" key="5">
    <source>
        <dbReference type="Proteomes" id="UP000275401"/>
    </source>
</evidence>